<reference evidence="2 3" key="1">
    <citation type="submission" date="2023-10" db="EMBL/GenBank/DDBJ databases">
        <title>Chromosome-scale genome assembly provides insights into flower coloration mechanisms of Canna indica.</title>
        <authorList>
            <person name="Li C."/>
        </authorList>
    </citation>
    <scope>NUCLEOTIDE SEQUENCE [LARGE SCALE GENOMIC DNA]</scope>
    <source>
        <tissue evidence="2">Flower</tissue>
    </source>
</reference>
<evidence type="ECO:0000256" key="1">
    <source>
        <dbReference type="SAM" id="MobiDB-lite"/>
    </source>
</evidence>
<accession>A0AAQ3L0J6</accession>
<feature type="region of interest" description="Disordered" evidence="1">
    <location>
        <begin position="261"/>
        <end position="308"/>
    </location>
</feature>
<dbReference type="PANTHER" id="PTHR35486:SF1">
    <property type="entry name" value="OS02G0689500 PROTEIN"/>
    <property type="match status" value="1"/>
</dbReference>
<feature type="region of interest" description="Disordered" evidence="1">
    <location>
        <begin position="159"/>
        <end position="233"/>
    </location>
</feature>
<feature type="compositionally biased region" description="Basic residues" evidence="1">
    <location>
        <begin position="160"/>
        <end position="171"/>
    </location>
</feature>
<evidence type="ECO:0000313" key="2">
    <source>
        <dbReference type="EMBL" id="WOL18274.1"/>
    </source>
</evidence>
<feature type="compositionally biased region" description="Acidic residues" evidence="1">
    <location>
        <begin position="203"/>
        <end position="212"/>
    </location>
</feature>
<name>A0AAQ3L0J6_9LILI</name>
<sequence>MKCKAHPFEYGVGVCASCLRDRLLALIAAQNELSALQQHNHHRWRCEPTRSVPQTSLLLNRPVSPYISHRRSVGSDASPRAHVRLHQYQRFFSTPQIGPTFRAENGGGGLGKIDGGRKQRFSIFKSLFGRHKSEELEPGFEAPRVSSSGSWFSALIPGRSKSKKKKKKKKSQFSSAAEVEEEAASSWRPRRSCQTEDRGMSPEIEDEDDEDSVQSSDEWRRPTPTPMRRFPANHCQHRSTGAVSGFSVCLSPLVNFGPESRRGHPAEVGISGDLRSPRSSIHHRDPPVGVAGLAPNRSRKLVDIGRSK</sequence>
<evidence type="ECO:0000313" key="3">
    <source>
        <dbReference type="Proteomes" id="UP001327560"/>
    </source>
</evidence>
<dbReference type="Proteomes" id="UP001327560">
    <property type="component" value="Chromosome 8"/>
</dbReference>
<dbReference type="PANTHER" id="PTHR35486">
    <property type="entry name" value="EXPRESSED PROTEIN"/>
    <property type="match status" value="1"/>
</dbReference>
<gene>
    <name evidence="2" type="ORF">Cni_G27067</name>
</gene>
<organism evidence="2 3">
    <name type="scientific">Canna indica</name>
    <name type="common">Indian-shot</name>
    <dbReference type="NCBI Taxonomy" id="4628"/>
    <lineage>
        <taxon>Eukaryota</taxon>
        <taxon>Viridiplantae</taxon>
        <taxon>Streptophyta</taxon>
        <taxon>Embryophyta</taxon>
        <taxon>Tracheophyta</taxon>
        <taxon>Spermatophyta</taxon>
        <taxon>Magnoliopsida</taxon>
        <taxon>Liliopsida</taxon>
        <taxon>Zingiberales</taxon>
        <taxon>Cannaceae</taxon>
        <taxon>Canna</taxon>
    </lineage>
</organism>
<proteinExistence type="predicted"/>
<keyword evidence="3" id="KW-1185">Reference proteome</keyword>
<dbReference type="EMBL" id="CP136897">
    <property type="protein sequence ID" value="WOL18274.1"/>
    <property type="molecule type" value="Genomic_DNA"/>
</dbReference>
<dbReference type="AlphaFoldDB" id="A0AAQ3L0J6"/>
<protein>
    <submittedName>
        <fullName evidence="2">Uncharacterized protein</fullName>
    </submittedName>
</protein>